<sequence>MMTPTLFDVSAITGLRPTGKTYNPLDASDNITLNYKENAFSAYILKHSGPENEEVSDEEHVAFLNLWLSHYVFCSRSLQIARKFIPMAVQIHEGSHFALGRLLLATLYESIGEVCDNLKGLAPAKSKSKKAVTDGGFQAAGPMWLLQLWLNATFEKELGLFIPTEHQASIAKRKVEGTRLIRLQPNPLEQNSQQLFMKYMKIFLAIEQFKPEHAPFVKRSVGPPWFVEEVPVLNPDVEEEINEIWTAYLDPTILSVRIGTLSSEYGLVGYQPNLVSRQFGFSQLRPKSMYLRKKNIVLGTTITSTLYEKYLKVARENVYGFEPFDFNLSYYCTQEFANWWRQYFYSRHLGDSALISRLESGFTQPQINRIEQQVKPTVAKKQATEAVKVVKERQAPKAVETVEEPSKARKRSTNTTTTETGPSKKPKPSVVVVSEEEEEEEEASFQRKRSQPPVRIETTIPVDIPADSPSAEERKKKKQERKEKKERKERRREEKKKKEEMRSSEDRTTEKKKSKSSSGPSKTNLDVPSNSDEQREPTPQAEIQEDVVMPDATLDDSNNMPQQDTIP</sequence>
<feature type="compositionally biased region" description="Basic residues" evidence="1">
    <location>
        <begin position="475"/>
        <end position="495"/>
    </location>
</feature>
<comment type="caution">
    <text evidence="3">The sequence shown here is derived from an EMBL/GenBank/DDBJ whole genome shotgun (WGS) entry which is preliminary data.</text>
</comment>
<protein>
    <recommendedName>
        <fullName evidence="2">Aminotransferase-like plant mobile domain-containing protein</fullName>
    </recommendedName>
</protein>
<feature type="compositionally biased region" description="Acidic residues" evidence="1">
    <location>
        <begin position="434"/>
        <end position="443"/>
    </location>
</feature>
<name>A0A2K3LTJ1_TRIPR</name>
<gene>
    <name evidence="3" type="ORF">L195_g037862</name>
</gene>
<evidence type="ECO:0000259" key="2">
    <source>
        <dbReference type="Pfam" id="PF10536"/>
    </source>
</evidence>
<evidence type="ECO:0000256" key="1">
    <source>
        <dbReference type="SAM" id="MobiDB-lite"/>
    </source>
</evidence>
<proteinExistence type="predicted"/>
<dbReference type="AlphaFoldDB" id="A0A2K3LTJ1"/>
<accession>A0A2K3LTJ1</accession>
<dbReference type="PANTHER" id="PTHR46033:SF8">
    <property type="entry name" value="PROTEIN MAINTENANCE OF MERISTEMS-LIKE"/>
    <property type="match status" value="1"/>
</dbReference>
<dbReference type="Proteomes" id="UP000236291">
    <property type="component" value="Unassembled WGS sequence"/>
</dbReference>
<dbReference type="EMBL" id="ASHM01040693">
    <property type="protein sequence ID" value="PNX81837.1"/>
    <property type="molecule type" value="Genomic_DNA"/>
</dbReference>
<feature type="non-terminal residue" evidence="3">
    <location>
        <position position="567"/>
    </location>
</feature>
<feature type="compositionally biased region" description="Polar residues" evidence="1">
    <location>
        <begin position="555"/>
        <end position="567"/>
    </location>
</feature>
<evidence type="ECO:0000313" key="4">
    <source>
        <dbReference type="Proteomes" id="UP000236291"/>
    </source>
</evidence>
<feature type="compositionally biased region" description="Low complexity" evidence="1">
    <location>
        <begin position="413"/>
        <end position="433"/>
    </location>
</feature>
<evidence type="ECO:0000313" key="3">
    <source>
        <dbReference type="EMBL" id="PNX81837.1"/>
    </source>
</evidence>
<dbReference type="PANTHER" id="PTHR46033">
    <property type="entry name" value="PROTEIN MAIN-LIKE 2"/>
    <property type="match status" value="1"/>
</dbReference>
<feature type="region of interest" description="Disordered" evidence="1">
    <location>
        <begin position="387"/>
        <end position="567"/>
    </location>
</feature>
<dbReference type="InterPro" id="IPR019557">
    <property type="entry name" value="AminoTfrase-like_pln_mobile"/>
</dbReference>
<dbReference type="Pfam" id="PF10536">
    <property type="entry name" value="PMD"/>
    <property type="match status" value="1"/>
</dbReference>
<organism evidence="3 4">
    <name type="scientific">Trifolium pratense</name>
    <name type="common">Red clover</name>
    <dbReference type="NCBI Taxonomy" id="57577"/>
    <lineage>
        <taxon>Eukaryota</taxon>
        <taxon>Viridiplantae</taxon>
        <taxon>Streptophyta</taxon>
        <taxon>Embryophyta</taxon>
        <taxon>Tracheophyta</taxon>
        <taxon>Spermatophyta</taxon>
        <taxon>Magnoliopsida</taxon>
        <taxon>eudicotyledons</taxon>
        <taxon>Gunneridae</taxon>
        <taxon>Pentapetalae</taxon>
        <taxon>rosids</taxon>
        <taxon>fabids</taxon>
        <taxon>Fabales</taxon>
        <taxon>Fabaceae</taxon>
        <taxon>Papilionoideae</taxon>
        <taxon>50 kb inversion clade</taxon>
        <taxon>NPAAA clade</taxon>
        <taxon>Hologalegina</taxon>
        <taxon>IRL clade</taxon>
        <taxon>Trifolieae</taxon>
        <taxon>Trifolium</taxon>
    </lineage>
</organism>
<reference evidence="3 4" key="2">
    <citation type="journal article" date="2017" name="Front. Plant Sci.">
        <title>Gene Classification and Mining of Molecular Markers Useful in Red Clover (Trifolium pratense) Breeding.</title>
        <authorList>
            <person name="Istvanek J."/>
            <person name="Dluhosova J."/>
            <person name="Dluhos P."/>
            <person name="Patkova L."/>
            <person name="Nedelnik J."/>
            <person name="Repkova J."/>
        </authorList>
    </citation>
    <scope>NUCLEOTIDE SEQUENCE [LARGE SCALE GENOMIC DNA]</scope>
    <source>
        <strain evidence="4">cv. Tatra</strain>
        <tissue evidence="3">Young leaves</tissue>
    </source>
</reference>
<dbReference type="GO" id="GO:0010073">
    <property type="term" value="P:meristem maintenance"/>
    <property type="evidence" value="ECO:0007669"/>
    <property type="project" value="InterPro"/>
</dbReference>
<reference evidence="3 4" key="1">
    <citation type="journal article" date="2014" name="Am. J. Bot.">
        <title>Genome assembly and annotation for red clover (Trifolium pratense; Fabaceae).</title>
        <authorList>
            <person name="Istvanek J."/>
            <person name="Jaros M."/>
            <person name="Krenek A."/>
            <person name="Repkova J."/>
        </authorList>
    </citation>
    <scope>NUCLEOTIDE SEQUENCE [LARGE SCALE GENOMIC DNA]</scope>
    <source>
        <strain evidence="4">cv. Tatra</strain>
        <tissue evidence="3">Young leaves</tissue>
    </source>
</reference>
<dbReference type="InterPro" id="IPR044824">
    <property type="entry name" value="MAIN-like"/>
</dbReference>
<feature type="compositionally biased region" description="Basic and acidic residues" evidence="1">
    <location>
        <begin position="496"/>
        <end position="511"/>
    </location>
</feature>
<feature type="domain" description="Aminotransferase-like plant mobile" evidence="2">
    <location>
        <begin position="1"/>
        <end position="341"/>
    </location>
</feature>